<evidence type="ECO:0000313" key="1">
    <source>
        <dbReference type="EMBL" id="ACR80478.1"/>
    </source>
</evidence>
<protein>
    <submittedName>
        <fullName evidence="1">NADH-quinone oxidoreductase chain E</fullName>
    </submittedName>
</protein>
<proteinExistence type="predicted"/>
<dbReference type="STRING" id="521045.Kole_1793"/>
<dbReference type="KEGG" id="kol:Kole_1793"/>
<dbReference type="AlphaFoldDB" id="C5CFY4"/>
<keyword evidence="2" id="KW-1185">Reference proteome</keyword>
<dbReference type="Gene3D" id="3.40.30.10">
    <property type="entry name" value="Glutaredoxin"/>
    <property type="match status" value="1"/>
</dbReference>
<dbReference type="Pfam" id="PF01257">
    <property type="entry name" value="2Fe-2S_thioredx"/>
    <property type="match status" value="1"/>
</dbReference>
<dbReference type="EMBL" id="CP001634">
    <property type="protein sequence ID" value="ACR80478.1"/>
    <property type="molecule type" value="Genomic_DNA"/>
</dbReference>
<organism evidence="1 2">
    <name type="scientific">Kosmotoga olearia (strain ATCC BAA-1733 / DSM 21960 / TBF 19.5.1)</name>
    <dbReference type="NCBI Taxonomy" id="521045"/>
    <lineage>
        <taxon>Bacteria</taxon>
        <taxon>Thermotogati</taxon>
        <taxon>Thermotogota</taxon>
        <taxon>Thermotogae</taxon>
        <taxon>Kosmotogales</taxon>
        <taxon>Kosmotogaceae</taxon>
        <taxon>Kosmotoga</taxon>
    </lineage>
</organism>
<reference evidence="1 2" key="2">
    <citation type="journal article" date="2011" name="J. Bacteriol.">
        <title>Genome Sequence of Kosmotoga olearia Strain TBF 19.5.1, a Thermophilic Bacterium with a Wide Growth Temperature Range, Isolated from the Troll B Oil Platform in the North Sea.</title>
        <authorList>
            <person name="Swithers K.S."/>
            <person name="Dipippo J.L."/>
            <person name="Bruce D.C."/>
            <person name="Detter C."/>
            <person name="Tapia R."/>
            <person name="Han S."/>
            <person name="Goodwin L.A."/>
            <person name="Han J."/>
            <person name="Woyke T."/>
            <person name="Pitluck S."/>
            <person name="Pennacchio L."/>
            <person name="Nolan M."/>
            <person name="Mikhailova N."/>
            <person name="Land M.L."/>
            <person name="Nesbo C.L."/>
            <person name="Gogarten J.P."/>
            <person name="Noll K.M."/>
        </authorList>
    </citation>
    <scope>NUCLEOTIDE SEQUENCE [LARGE SCALE GENOMIC DNA]</scope>
    <source>
        <strain evidence="2">ATCC BAA-1733 / DSM 21960 / TBF 19.5.1</strain>
    </source>
</reference>
<dbReference type="InterPro" id="IPR036249">
    <property type="entry name" value="Thioredoxin-like_sf"/>
</dbReference>
<reference evidence="1 2" key="1">
    <citation type="submission" date="2009-06" db="EMBL/GenBank/DDBJ databases">
        <title>Complete sequence of Thermotogales bacterium TBF 19.5.1.</title>
        <authorList>
            <consortium name="US DOE Joint Genome Institute"/>
            <person name="Lucas S."/>
            <person name="Copeland A."/>
            <person name="Lapidus A."/>
            <person name="Glavina del Rio T."/>
            <person name="Tice H."/>
            <person name="Bruce D."/>
            <person name="Goodwin L."/>
            <person name="Pitluck S."/>
            <person name="Chertkov O."/>
            <person name="Brettin T."/>
            <person name="Detter J.C."/>
            <person name="Han C."/>
            <person name="Schmutz J."/>
            <person name="Larimer F."/>
            <person name="Land M."/>
            <person name="Hauser L."/>
            <person name="Kyrpides N."/>
            <person name="Ovchinnikova G."/>
            <person name="Noll K."/>
        </authorList>
    </citation>
    <scope>NUCLEOTIDE SEQUENCE [LARGE SCALE GENOMIC DNA]</scope>
    <source>
        <strain evidence="2">ATCC BAA-1733 / DSM 21960 / TBF 19.5.1</strain>
    </source>
</reference>
<dbReference type="eggNOG" id="COG1905">
    <property type="taxonomic scope" value="Bacteria"/>
</dbReference>
<dbReference type="RefSeq" id="WP_015869122.1">
    <property type="nucleotide sequence ID" value="NC_012785.1"/>
</dbReference>
<sequence>MKVKVCVGTMCHLMGASEILTVIQEIADNDPNIELVAVTCPGYCHVGKKPPIIEINGQVYENVTVESVYHILKEVDK</sequence>
<dbReference type="Proteomes" id="UP000002382">
    <property type="component" value="Chromosome"/>
</dbReference>
<dbReference type="OrthoDB" id="9807975at2"/>
<accession>C5CFY4</accession>
<dbReference type="SUPFAM" id="SSF52833">
    <property type="entry name" value="Thioredoxin-like"/>
    <property type="match status" value="1"/>
</dbReference>
<evidence type="ECO:0000313" key="2">
    <source>
        <dbReference type="Proteomes" id="UP000002382"/>
    </source>
</evidence>
<dbReference type="HOGENOM" id="CLU_177584_1_1_0"/>
<gene>
    <name evidence="1" type="ordered locus">Kole_1793</name>
</gene>
<name>C5CFY4_KOSOT</name>